<gene>
    <name evidence="4" type="ORF">C7431_11417</name>
</gene>
<dbReference type="AlphaFoldDB" id="A0A2V2BBZ3"/>
<evidence type="ECO:0000256" key="1">
    <source>
        <dbReference type="PROSITE-ProRule" id="PRU00425"/>
    </source>
</evidence>
<dbReference type="OrthoDB" id="4774329at2"/>
<reference evidence="4 5" key="1">
    <citation type="submission" date="2018-05" db="EMBL/GenBank/DDBJ databases">
        <title>Genomic Encyclopedia of Type Strains, Phase IV (KMG-V): Genome sequencing to study the core and pangenomes of soil and plant-associated prokaryotes.</title>
        <authorList>
            <person name="Whitman W."/>
        </authorList>
    </citation>
    <scope>NUCLEOTIDE SEQUENCE [LARGE SCALE GENOMIC DNA]</scope>
    <source>
        <strain evidence="4 5">PNA 200-10</strain>
    </source>
</reference>
<dbReference type="PROSITE" id="PS51102">
    <property type="entry name" value="PTS_EIIB_TYPE_5"/>
    <property type="match status" value="1"/>
</dbReference>
<keyword evidence="2" id="KW-0472">Membrane</keyword>
<proteinExistence type="predicted"/>
<feature type="modified residue" description="Phosphocysteine; by EIIA" evidence="1">
    <location>
        <position position="72"/>
    </location>
</feature>
<dbReference type="Pfam" id="PF03612">
    <property type="entry name" value="EIIBC-GUT_N"/>
    <property type="match status" value="1"/>
</dbReference>
<dbReference type="RefSeq" id="WP_109718266.1">
    <property type="nucleotide sequence ID" value="NZ_JBNUMM010000025.1"/>
</dbReference>
<name>A0A2V2BBZ3_9GAMM</name>
<dbReference type="STRING" id="574096.HA38_20950"/>
<accession>A0A2V2BBZ3</accession>
<keyword evidence="2" id="KW-1133">Transmembrane helix</keyword>
<dbReference type="InterPro" id="IPR004702">
    <property type="entry name" value="PTS_sorb_EIIBC"/>
</dbReference>
<evidence type="ECO:0000313" key="4">
    <source>
        <dbReference type="EMBL" id="PWK93558.1"/>
    </source>
</evidence>
<dbReference type="GO" id="GO:0005886">
    <property type="term" value="C:plasma membrane"/>
    <property type="evidence" value="ECO:0007669"/>
    <property type="project" value="TreeGrafter"/>
</dbReference>
<dbReference type="PANTHER" id="PTHR39427">
    <property type="match status" value="1"/>
</dbReference>
<feature type="transmembrane region" description="Helical" evidence="2">
    <location>
        <begin position="227"/>
        <end position="245"/>
    </location>
</feature>
<feature type="transmembrane region" description="Helical" evidence="2">
    <location>
        <begin position="196"/>
        <end position="215"/>
    </location>
</feature>
<feature type="transmembrane region" description="Helical" evidence="2">
    <location>
        <begin position="315"/>
        <end position="337"/>
    </location>
</feature>
<feature type="domain" description="PTS EIIB type-5" evidence="3">
    <location>
        <begin position="1"/>
        <end position="197"/>
    </location>
</feature>
<evidence type="ECO:0000256" key="2">
    <source>
        <dbReference type="SAM" id="Phobius"/>
    </source>
</evidence>
<evidence type="ECO:0000259" key="3">
    <source>
        <dbReference type="PROSITE" id="PS51102"/>
    </source>
</evidence>
<dbReference type="PANTHER" id="PTHR39427:SF1">
    <property type="entry name" value="PTS SYSTEM GLUCITOL_SORBITOL-SPECIFIC EIIB COMPONENT"/>
    <property type="match status" value="1"/>
</dbReference>
<dbReference type="InterPro" id="IPR011618">
    <property type="entry name" value="PTS_EIIBC_GUT_N"/>
</dbReference>
<dbReference type="EMBL" id="QGHF01000014">
    <property type="protein sequence ID" value="PWK93558.1"/>
    <property type="molecule type" value="Genomic_DNA"/>
</dbReference>
<evidence type="ECO:0000313" key="5">
    <source>
        <dbReference type="Proteomes" id="UP000245981"/>
    </source>
</evidence>
<dbReference type="InterPro" id="IPR011638">
    <property type="entry name" value="PTS_EIIBC_GUT_C"/>
</dbReference>
<dbReference type="NCBIfam" id="TIGR00825">
    <property type="entry name" value="EIIBC-GUT"/>
    <property type="match status" value="1"/>
</dbReference>
<dbReference type="GO" id="GO:0009401">
    <property type="term" value="P:phosphoenolpyruvate-dependent sugar phosphotransferase system"/>
    <property type="evidence" value="ECO:0007669"/>
    <property type="project" value="InterPro"/>
</dbReference>
<dbReference type="Proteomes" id="UP000245981">
    <property type="component" value="Unassembled WGS sequence"/>
</dbReference>
<keyword evidence="2" id="KW-0812">Transmembrane</keyword>
<protein>
    <submittedName>
        <fullName evidence="4">PTS system D-sorbitol-specific IIB component (Gut family) /PTS system D-sorbitol-specific IIC component (Gut family)</fullName>
    </submittedName>
</protein>
<dbReference type="Pfam" id="PF07663">
    <property type="entry name" value="EIIBC-GUT_C"/>
    <property type="match status" value="1"/>
</dbReference>
<comment type="caution">
    <text evidence="4">The sequence shown here is derived from an EMBL/GenBank/DDBJ whole genome shotgun (WGS) entry which is preliminary data.</text>
</comment>
<organism evidence="4 5">
    <name type="scientific">Pantoea allii</name>
    <dbReference type="NCBI Taxonomy" id="574096"/>
    <lineage>
        <taxon>Bacteria</taxon>
        <taxon>Pseudomonadati</taxon>
        <taxon>Pseudomonadota</taxon>
        <taxon>Gammaproteobacteria</taxon>
        <taxon>Enterobacterales</taxon>
        <taxon>Erwiniaceae</taxon>
        <taxon>Pantoea</taxon>
    </lineage>
</organism>
<sequence length="338" mass="35365">MTTQIRIEKGSSGWGGPLQLDITPGKKIVYITAGTRPSIVDRLSEITGWEAVDGFKQGEPPADEIGLAIIDCGGTLRCGLYPKRGIPTVNIHATGKSGPLAQYILENIYVSGVKPENISIVNEEQHDSKERVNEHDAKFAALAPCDSGTGKDYDPSKKITEQSDGLLAKIGTGMGTIVAEFFQAGRDTIDTVLKTILPFMAFVAAIIGIIMASGLGDMIAHGLTPLATNPLGLITLALICSFPLLSPFLGPGAVIAQVIGVLIGVQIGLGNIPPHLALPALFAINAQAAADFIPVGLSLAEAKQDTVRVGVPSVLVGRFLTGAPTVLIAWAVSAFIYH</sequence>
<dbReference type="GO" id="GO:0008982">
    <property type="term" value="F:protein-N(PI)-phosphohistidine-sugar phosphotransferase activity"/>
    <property type="evidence" value="ECO:0007669"/>
    <property type="project" value="InterPro"/>
</dbReference>